<dbReference type="EMBL" id="GBXM01033037">
    <property type="protein sequence ID" value="JAH75540.1"/>
    <property type="molecule type" value="Transcribed_RNA"/>
</dbReference>
<dbReference type="AlphaFoldDB" id="A0A0E9VDK5"/>
<organism evidence="1">
    <name type="scientific">Anguilla anguilla</name>
    <name type="common">European freshwater eel</name>
    <name type="synonym">Muraena anguilla</name>
    <dbReference type="NCBI Taxonomy" id="7936"/>
    <lineage>
        <taxon>Eukaryota</taxon>
        <taxon>Metazoa</taxon>
        <taxon>Chordata</taxon>
        <taxon>Craniata</taxon>
        <taxon>Vertebrata</taxon>
        <taxon>Euteleostomi</taxon>
        <taxon>Actinopterygii</taxon>
        <taxon>Neopterygii</taxon>
        <taxon>Teleostei</taxon>
        <taxon>Anguilliformes</taxon>
        <taxon>Anguillidae</taxon>
        <taxon>Anguilla</taxon>
    </lineage>
</organism>
<name>A0A0E9VDK5_ANGAN</name>
<proteinExistence type="predicted"/>
<reference evidence="1" key="2">
    <citation type="journal article" date="2015" name="Fish Shellfish Immunol.">
        <title>Early steps in the European eel (Anguilla anguilla)-Vibrio vulnificus interaction in the gills: Role of the RtxA13 toxin.</title>
        <authorList>
            <person name="Callol A."/>
            <person name="Pajuelo D."/>
            <person name="Ebbesson L."/>
            <person name="Teles M."/>
            <person name="MacKenzie S."/>
            <person name="Amaro C."/>
        </authorList>
    </citation>
    <scope>NUCLEOTIDE SEQUENCE</scope>
</reference>
<accession>A0A0E9VDK5</accession>
<sequence>MKWVSMAELYTSLRSPSAMRSVGWSSIKPPLDAGAV</sequence>
<reference evidence="1" key="1">
    <citation type="submission" date="2014-11" db="EMBL/GenBank/DDBJ databases">
        <authorList>
            <person name="Amaro Gonzalez C."/>
        </authorList>
    </citation>
    <scope>NUCLEOTIDE SEQUENCE</scope>
</reference>
<protein>
    <submittedName>
        <fullName evidence="1">Uncharacterized protein</fullName>
    </submittedName>
</protein>
<evidence type="ECO:0000313" key="1">
    <source>
        <dbReference type="EMBL" id="JAH75540.1"/>
    </source>
</evidence>
<dbReference type="EMBL" id="GBXM01036409">
    <property type="protein sequence ID" value="JAH72168.1"/>
    <property type="molecule type" value="Transcribed_RNA"/>
</dbReference>